<dbReference type="InterPro" id="IPR050597">
    <property type="entry name" value="Cytochrome_c_Oxidase_Subunit"/>
</dbReference>
<evidence type="ECO:0000256" key="5">
    <source>
        <dbReference type="SAM" id="MobiDB-lite"/>
    </source>
</evidence>
<accession>A0A2N3IJW5</accession>
<dbReference type="Gene3D" id="6.10.280.130">
    <property type="match status" value="1"/>
</dbReference>
<feature type="region of interest" description="Disordered" evidence="5">
    <location>
        <begin position="259"/>
        <end position="292"/>
    </location>
</feature>
<evidence type="ECO:0000313" key="10">
    <source>
        <dbReference type="Proteomes" id="UP000233387"/>
    </source>
</evidence>
<dbReference type="PROSITE" id="PS51007">
    <property type="entry name" value="CYTC"/>
    <property type="match status" value="1"/>
</dbReference>
<comment type="caution">
    <text evidence="9">The sequence shown here is derived from an EMBL/GenBank/DDBJ whole genome shotgun (WGS) entry which is preliminary data.</text>
</comment>
<dbReference type="InterPro" id="IPR036909">
    <property type="entry name" value="Cyt_c-like_dom_sf"/>
</dbReference>
<gene>
    <name evidence="9" type="ORF">Rain11_0360</name>
</gene>
<protein>
    <submittedName>
        <fullName evidence="9">Cytochrome C oxidase, cbb3-type, subunit III</fullName>
    </submittedName>
</protein>
<evidence type="ECO:0000256" key="7">
    <source>
        <dbReference type="SAM" id="SignalP"/>
    </source>
</evidence>
<feature type="signal peptide" evidence="7">
    <location>
        <begin position="1"/>
        <end position="23"/>
    </location>
</feature>
<feature type="chain" id="PRO_5014904315" evidence="7">
    <location>
        <begin position="24"/>
        <end position="292"/>
    </location>
</feature>
<dbReference type="GO" id="GO:0046872">
    <property type="term" value="F:metal ion binding"/>
    <property type="evidence" value="ECO:0007669"/>
    <property type="project" value="UniProtKB-KW"/>
</dbReference>
<dbReference type="RefSeq" id="WP_101357625.1">
    <property type="nucleotide sequence ID" value="NZ_NKXO01000004.1"/>
</dbReference>
<reference evidence="9 10" key="1">
    <citation type="submission" date="2017-06" db="EMBL/GenBank/DDBJ databases">
        <title>Raineya orbicola gen. nov., sp. nov. a slightly thermophilic bacterium of the phylum Bacteroidetes and the description of Raineyaceae fam. nov.</title>
        <authorList>
            <person name="Albuquerque L."/>
            <person name="Polonia A.R.M."/>
            <person name="Barroso C."/>
            <person name="Froufe H.J.C."/>
            <person name="Lage O."/>
            <person name="Lobo-Da-Cunha A."/>
            <person name="Egas C."/>
            <person name="Da Costa M.S."/>
        </authorList>
    </citation>
    <scope>NUCLEOTIDE SEQUENCE [LARGE SCALE GENOMIC DNA]</scope>
    <source>
        <strain evidence="9 10">SPSPC-11</strain>
    </source>
</reference>
<dbReference type="OrthoDB" id="9811281at2"/>
<name>A0A2N3IJW5_9BACT</name>
<dbReference type="EMBL" id="NKXO01000004">
    <property type="protein sequence ID" value="PKQ70630.1"/>
    <property type="molecule type" value="Genomic_DNA"/>
</dbReference>
<feature type="compositionally biased region" description="Polar residues" evidence="5">
    <location>
        <begin position="278"/>
        <end position="292"/>
    </location>
</feature>
<dbReference type="AlphaFoldDB" id="A0A2N3IJW5"/>
<dbReference type="Pfam" id="PF13442">
    <property type="entry name" value="Cytochrome_CBB3"/>
    <property type="match status" value="1"/>
</dbReference>
<dbReference type="Gene3D" id="1.10.760.10">
    <property type="entry name" value="Cytochrome c-like domain"/>
    <property type="match status" value="1"/>
</dbReference>
<keyword evidence="6" id="KW-0472">Membrane</keyword>
<dbReference type="PANTHER" id="PTHR33751:SF1">
    <property type="entry name" value="CBB3-TYPE CYTOCHROME C OXIDASE SUBUNIT FIXP"/>
    <property type="match status" value="1"/>
</dbReference>
<feature type="domain" description="Cytochrome c" evidence="8">
    <location>
        <begin position="182"/>
        <end position="260"/>
    </location>
</feature>
<evidence type="ECO:0000313" key="9">
    <source>
        <dbReference type="EMBL" id="PKQ70630.1"/>
    </source>
</evidence>
<evidence type="ECO:0000256" key="6">
    <source>
        <dbReference type="SAM" id="Phobius"/>
    </source>
</evidence>
<sequence length="292" mass="33051">MKAIFRKIGILALFALASVPLKAQEVVAIQKSSEEEMIFWILAFLIGLTATIIILLIITVFQLLNLLQKETNRVTGEHLSLWERFIGFKPKSQEHKLLLDEEFDGIKELDNPIPAWFNWFFGVTIAFAVLYLPIYHVWKVWDLQDAEYEKEVKIAEVKKEEYLKKVANSIDEKNVKLITDAKQIQKGAEVYKANCAACHGQKGEGLVGPNLTDEYWLYGGKINDIFKTIKYGTQKGMPGWQKQLNPLQIQLVSSYIHSLKGTNPPNAKEPQGTKESNEGNANNESKAVSQAN</sequence>
<evidence type="ECO:0000256" key="2">
    <source>
        <dbReference type="ARBA" id="ARBA00022723"/>
    </source>
</evidence>
<dbReference type="SUPFAM" id="SSF46626">
    <property type="entry name" value="Cytochrome c"/>
    <property type="match status" value="1"/>
</dbReference>
<feature type="transmembrane region" description="Helical" evidence="6">
    <location>
        <begin position="39"/>
        <end position="64"/>
    </location>
</feature>
<dbReference type="GO" id="GO:0020037">
    <property type="term" value="F:heme binding"/>
    <property type="evidence" value="ECO:0007669"/>
    <property type="project" value="InterPro"/>
</dbReference>
<evidence type="ECO:0000259" key="8">
    <source>
        <dbReference type="PROSITE" id="PS51007"/>
    </source>
</evidence>
<evidence type="ECO:0000256" key="3">
    <source>
        <dbReference type="ARBA" id="ARBA00023004"/>
    </source>
</evidence>
<proteinExistence type="predicted"/>
<feature type="transmembrane region" description="Helical" evidence="6">
    <location>
        <begin position="116"/>
        <end position="138"/>
    </location>
</feature>
<evidence type="ECO:0000256" key="4">
    <source>
        <dbReference type="PROSITE-ProRule" id="PRU00433"/>
    </source>
</evidence>
<evidence type="ECO:0000256" key="1">
    <source>
        <dbReference type="ARBA" id="ARBA00022617"/>
    </source>
</evidence>
<keyword evidence="6" id="KW-1133">Transmembrane helix</keyword>
<keyword evidence="6" id="KW-0812">Transmembrane</keyword>
<dbReference type="Proteomes" id="UP000233387">
    <property type="component" value="Unassembled WGS sequence"/>
</dbReference>
<keyword evidence="1 4" id="KW-0349">Heme</keyword>
<dbReference type="Pfam" id="PF14715">
    <property type="entry name" value="FixP_N"/>
    <property type="match status" value="1"/>
</dbReference>
<keyword evidence="10" id="KW-1185">Reference proteome</keyword>
<keyword evidence="3 4" id="KW-0408">Iron</keyword>
<dbReference type="PANTHER" id="PTHR33751">
    <property type="entry name" value="CBB3-TYPE CYTOCHROME C OXIDASE SUBUNIT FIXP"/>
    <property type="match status" value="1"/>
</dbReference>
<dbReference type="InterPro" id="IPR009056">
    <property type="entry name" value="Cyt_c-like_dom"/>
</dbReference>
<dbReference type="InterPro" id="IPR038414">
    <property type="entry name" value="CcoP_N_sf"/>
</dbReference>
<organism evidence="9 10">
    <name type="scientific">Raineya orbicola</name>
    <dbReference type="NCBI Taxonomy" id="2016530"/>
    <lineage>
        <taxon>Bacteria</taxon>
        <taxon>Pseudomonadati</taxon>
        <taxon>Bacteroidota</taxon>
        <taxon>Cytophagia</taxon>
        <taxon>Cytophagales</taxon>
        <taxon>Raineyaceae</taxon>
        <taxon>Raineya</taxon>
    </lineage>
</organism>
<keyword evidence="2 4" id="KW-0479">Metal-binding</keyword>
<keyword evidence="7" id="KW-0732">Signal</keyword>
<dbReference type="InterPro" id="IPR032858">
    <property type="entry name" value="CcoP_N"/>
</dbReference>
<dbReference type="GO" id="GO:0009055">
    <property type="term" value="F:electron transfer activity"/>
    <property type="evidence" value="ECO:0007669"/>
    <property type="project" value="InterPro"/>
</dbReference>